<comment type="caution">
    <text evidence="2">The sequence shown here is derived from an EMBL/GenBank/DDBJ whole genome shotgun (WGS) entry which is preliminary data.</text>
</comment>
<sequence>MPGLCQVDASFCSTDRPNSGQSCSNWKEQFRESEAHFHMPSGSSPSHLPQFNRPTSGSNPSVTSSTVPGQTQQPKNLHQHVYSSRPARNVNTSSARGSFSGFAPGMLDPFDLAGSWGPSHVQPSEQSASAGTRITTSIKRTKASFCVFGLEVSECLFSTPVRCELDEHSIARSNRKPIDPRPESIQVNSYL</sequence>
<dbReference type="AlphaFoldDB" id="A0A3S5FG36"/>
<proteinExistence type="predicted"/>
<accession>A0A3S5FG36</accession>
<dbReference type="EMBL" id="CAAALY010250505">
    <property type="protein sequence ID" value="VEL35728.1"/>
    <property type="molecule type" value="Genomic_DNA"/>
</dbReference>
<dbReference type="Proteomes" id="UP000784294">
    <property type="component" value="Unassembled WGS sequence"/>
</dbReference>
<evidence type="ECO:0000313" key="2">
    <source>
        <dbReference type="EMBL" id="VEL35728.1"/>
    </source>
</evidence>
<feature type="compositionally biased region" description="Polar residues" evidence="1">
    <location>
        <begin position="41"/>
        <end position="76"/>
    </location>
</feature>
<name>A0A3S5FG36_9PLAT</name>
<keyword evidence="3" id="KW-1185">Reference proteome</keyword>
<evidence type="ECO:0000256" key="1">
    <source>
        <dbReference type="SAM" id="MobiDB-lite"/>
    </source>
</evidence>
<reference evidence="2" key="1">
    <citation type="submission" date="2018-11" db="EMBL/GenBank/DDBJ databases">
        <authorList>
            <consortium name="Pathogen Informatics"/>
        </authorList>
    </citation>
    <scope>NUCLEOTIDE SEQUENCE</scope>
</reference>
<protein>
    <submittedName>
        <fullName evidence="2">Uncharacterized protein</fullName>
    </submittedName>
</protein>
<feature type="region of interest" description="Disordered" evidence="1">
    <location>
        <begin position="36"/>
        <end position="96"/>
    </location>
</feature>
<organism evidence="2 3">
    <name type="scientific">Protopolystoma xenopodis</name>
    <dbReference type="NCBI Taxonomy" id="117903"/>
    <lineage>
        <taxon>Eukaryota</taxon>
        <taxon>Metazoa</taxon>
        <taxon>Spiralia</taxon>
        <taxon>Lophotrochozoa</taxon>
        <taxon>Platyhelminthes</taxon>
        <taxon>Monogenea</taxon>
        <taxon>Polyopisthocotylea</taxon>
        <taxon>Polystomatidea</taxon>
        <taxon>Polystomatidae</taxon>
        <taxon>Protopolystoma</taxon>
    </lineage>
</organism>
<gene>
    <name evidence="2" type="ORF">PXEA_LOCUS29168</name>
</gene>
<evidence type="ECO:0000313" key="3">
    <source>
        <dbReference type="Proteomes" id="UP000784294"/>
    </source>
</evidence>